<feature type="compositionally biased region" description="Low complexity" evidence="1">
    <location>
        <begin position="1"/>
        <end position="12"/>
    </location>
</feature>
<protein>
    <submittedName>
        <fullName evidence="2">Uncharacterized protein</fullName>
    </submittedName>
</protein>
<evidence type="ECO:0000256" key="1">
    <source>
        <dbReference type="SAM" id="MobiDB-lite"/>
    </source>
</evidence>
<proteinExistence type="predicted"/>
<comment type="caution">
    <text evidence="2">The sequence shown here is derived from an EMBL/GenBank/DDBJ whole genome shotgun (WGS) entry which is preliminary data.</text>
</comment>
<feature type="compositionally biased region" description="Basic residues" evidence="1">
    <location>
        <begin position="331"/>
        <end position="341"/>
    </location>
</feature>
<feature type="region of interest" description="Disordered" evidence="1">
    <location>
        <begin position="299"/>
        <end position="347"/>
    </location>
</feature>
<feature type="compositionally biased region" description="Low complexity" evidence="1">
    <location>
        <begin position="231"/>
        <end position="242"/>
    </location>
</feature>
<dbReference type="Proteomes" id="UP000266841">
    <property type="component" value="Unassembled WGS sequence"/>
</dbReference>
<name>K0RU43_THAOC</name>
<feature type="non-terminal residue" evidence="2">
    <location>
        <position position="1"/>
    </location>
</feature>
<reference evidence="2 3" key="1">
    <citation type="journal article" date="2012" name="Genome Biol.">
        <title>Genome and low-iron response of an oceanic diatom adapted to chronic iron limitation.</title>
        <authorList>
            <person name="Lommer M."/>
            <person name="Specht M."/>
            <person name="Roy A.S."/>
            <person name="Kraemer L."/>
            <person name="Andreson R."/>
            <person name="Gutowska M.A."/>
            <person name="Wolf J."/>
            <person name="Bergner S.V."/>
            <person name="Schilhabel M.B."/>
            <person name="Klostermeier U.C."/>
            <person name="Beiko R.G."/>
            <person name="Rosenstiel P."/>
            <person name="Hippler M."/>
            <person name="Laroche J."/>
        </authorList>
    </citation>
    <scope>NUCLEOTIDE SEQUENCE [LARGE SCALE GENOMIC DNA]</scope>
    <source>
        <strain evidence="2 3">CCMP1005</strain>
    </source>
</reference>
<dbReference type="EMBL" id="AGNL01028400">
    <property type="protein sequence ID" value="EJK57373.1"/>
    <property type="molecule type" value="Genomic_DNA"/>
</dbReference>
<evidence type="ECO:0000313" key="2">
    <source>
        <dbReference type="EMBL" id="EJK57373.1"/>
    </source>
</evidence>
<feature type="region of interest" description="Disordered" evidence="1">
    <location>
        <begin position="215"/>
        <end position="280"/>
    </location>
</feature>
<evidence type="ECO:0000313" key="3">
    <source>
        <dbReference type="Proteomes" id="UP000266841"/>
    </source>
</evidence>
<organism evidence="2 3">
    <name type="scientific">Thalassiosira oceanica</name>
    <name type="common">Marine diatom</name>
    <dbReference type="NCBI Taxonomy" id="159749"/>
    <lineage>
        <taxon>Eukaryota</taxon>
        <taxon>Sar</taxon>
        <taxon>Stramenopiles</taxon>
        <taxon>Ochrophyta</taxon>
        <taxon>Bacillariophyta</taxon>
        <taxon>Coscinodiscophyceae</taxon>
        <taxon>Thalassiosirophycidae</taxon>
        <taxon>Thalassiosirales</taxon>
        <taxon>Thalassiosiraceae</taxon>
        <taxon>Thalassiosira</taxon>
    </lineage>
</organism>
<keyword evidence="3" id="KW-1185">Reference proteome</keyword>
<accession>K0RU43</accession>
<feature type="compositionally biased region" description="Polar residues" evidence="1">
    <location>
        <begin position="252"/>
        <end position="262"/>
    </location>
</feature>
<dbReference type="AlphaFoldDB" id="K0RU43"/>
<feature type="region of interest" description="Disordered" evidence="1">
    <location>
        <begin position="1"/>
        <end position="55"/>
    </location>
</feature>
<sequence length="347" mass="38040">IPPLRRSAGRSASSRRRGGPDNTITSGIHLESGPGASARGNSLRSPLKSDRGKPTVRSVRGVDHAVVLPACTPSVGLEGFVEGNAAYGLSPFVSYVFDYLIVPAVQKVHMMMDDNPKEFLKLQLAILPLVLLDLFVLPGIIIPCDDGNGNGFTSESESKSRHPSEEAFPFRGDKVVAGESPMQLEQNPTCSMTDDSTEIDDNVLVDLNDAPVTPPRRRASFFPRTSPKFNSPSAKSKLASSAMRLRRISRDYATQNGANTPERSVGHTQMKRRRNRQSLGDALREIVTGSSSIRVRDHLFDLDLPSTPRTPCRSPRAMPQTKQPDSDAHVTKRRRSRRQKKSSCSDN</sequence>
<feature type="compositionally biased region" description="Low complexity" evidence="1">
    <location>
        <begin position="305"/>
        <end position="316"/>
    </location>
</feature>
<gene>
    <name evidence="2" type="ORF">THAOC_22586</name>
</gene>